<evidence type="ECO:0000313" key="1">
    <source>
        <dbReference type="EMBL" id="GAG50546.1"/>
    </source>
</evidence>
<organism evidence="1">
    <name type="scientific">marine sediment metagenome</name>
    <dbReference type="NCBI Taxonomy" id="412755"/>
    <lineage>
        <taxon>unclassified sequences</taxon>
        <taxon>metagenomes</taxon>
        <taxon>ecological metagenomes</taxon>
    </lineage>
</organism>
<comment type="caution">
    <text evidence="1">The sequence shown here is derived from an EMBL/GenBank/DDBJ whole genome shotgun (WGS) entry which is preliminary data.</text>
</comment>
<proteinExistence type="predicted"/>
<feature type="non-terminal residue" evidence="1">
    <location>
        <position position="1"/>
    </location>
</feature>
<name>X0ZQP0_9ZZZZ</name>
<reference evidence="1" key="1">
    <citation type="journal article" date="2014" name="Front. Microbiol.">
        <title>High frequency of phylogenetically diverse reductive dehalogenase-homologous genes in deep subseafloor sedimentary metagenomes.</title>
        <authorList>
            <person name="Kawai M."/>
            <person name="Futagami T."/>
            <person name="Toyoda A."/>
            <person name="Takaki Y."/>
            <person name="Nishi S."/>
            <person name="Hori S."/>
            <person name="Arai W."/>
            <person name="Tsubouchi T."/>
            <person name="Morono Y."/>
            <person name="Uchiyama I."/>
            <person name="Ito T."/>
            <person name="Fujiyama A."/>
            <person name="Inagaki F."/>
            <person name="Takami H."/>
        </authorList>
    </citation>
    <scope>NUCLEOTIDE SEQUENCE</scope>
    <source>
        <strain evidence="1">Expedition CK06-06</strain>
    </source>
</reference>
<gene>
    <name evidence="1" type="ORF">S01H1_82550</name>
</gene>
<accession>X0ZQP0</accession>
<dbReference type="AlphaFoldDB" id="X0ZQP0"/>
<sequence>LDVRNFFGLCADDRIECECSLFLPDDRAYERLVAAGVTRLSYSELVLQVLGKRGPLPEAPRDSTHLEGLLEKAGVPYTFLLPEDM</sequence>
<dbReference type="EMBL" id="BARS01055970">
    <property type="protein sequence ID" value="GAG50546.1"/>
    <property type="molecule type" value="Genomic_DNA"/>
</dbReference>
<protein>
    <submittedName>
        <fullName evidence="1">Uncharacterized protein</fullName>
    </submittedName>
</protein>